<proteinExistence type="inferred from homology"/>
<keyword evidence="15 17" id="KW-0472">Membrane</keyword>
<keyword evidence="5" id="KW-1003">Cell membrane</keyword>
<keyword evidence="9" id="KW-0677">Repeat</keyword>
<evidence type="ECO:0000256" key="7">
    <source>
        <dbReference type="ARBA" id="ARBA00022692"/>
    </source>
</evidence>
<dbReference type="Proteomes" id="UP000822688">
    <property type="component" value="Chromosome 11"/>
</dbReference>
<keyword evidence="7 17" id="KW-0812">Transmembrane</keyword>
<feature type="domain" description="EF-hand" evidence="18">
    <location>
        <begin position="428"/>
        <end position="463"/>
    </location>
</feature>
<evidence type="ECO:0000256" key="3">
    <source>
        <dbReference type="ARBA" id="ARBA00022448"/>
    </source>
</evidence>
<evidence type="ECO:0000256" key="10">
    <source>
        <dbReference type="ARBA" id="ARBA00022837"/>
    </source>
</evidence>
<dbReference type="Pfam" id="PF13499">
    <property type="entry name" value="EF-hand_7"/>
    <property type="match status" value="1"/>
</dbReference>
<comment type="subcellular location">
    <subcellularLocation>
        <location evidence="1">Cell membrane</location>
        <topology evidence="1">Multi-pass membrane protein</topology>
    </subcellularLocation>
</comment>
<feature type="transmembrane region" description="Helical" evidence="17">
    <location>
        <begin position="571"/>
        <end position="590"/>
    </location>
</feature>
<keyword evidence="14" id="KW-0406">Ion transport</keyword>
<dbReference type="GO" id="GO:0015369">
    <property type="term" value="F:calcium:proton antiporter activity"/>
    <property type="evidence" value="ECO:0007669"/>
    <property type="project" value="TreeGrafter"/>
</dbReference>
<feature type="transmembrane region" description="Helical" evidence="17">
    <location>
        <begin position="269"/>
        <end position="289"/>
    </location>
</feature>
<dbReference type="Pfam" id="PF01699">
    <property type="entry name" value="Na_Ca_ex"/>
    <property type="match status" value="1"/>
</dbReference>
<keyword evidence="10" id="KW-0106">Calcium</keyword>
<keyword evidence="3" id="KW-0813">Transport</keyword>
<keyword evidence="13" id="KW-0915">Sodium</keyword>
<evidence type="ECO:0000256" key="16">
    <source>
        <dbReference type="ARBA" id="ARBA00023201"/>
    </source>
</evidence>
<keyword evidence="8" id="KW-0479">Metal-binding</keyword>
<keyword evidence="4" id="KW-0050">Antiport</keyword>
<dbReference type="GO" id="GO:0005774">
    <property type="term" value="C:vacuolar membrane"/>
    <property type="evidence" value="ECO:0007669"/>
    <property type="project" value="UniProtKB-ARBA"/>
</dbReference>
<dbReference type="CDD" id="cd00051">
    <property type="entry name" value="EFh"/>
    <property type="match status" value="1"/>
</dbReference>
<gene>
    <name evidence="19" type="ORF">KC19_11G062500</name>
</gene>
<feature type="domain" description="EF-hand" evidence="18">
    <location>
        <begin position="469"/>
        <end position="504"/>
    </location>
</feature>
<evidence type="ECO:0000256" key="1">
    <source>
        <dbReference type="ARBA" id="ARBA00004651"/>
    </source>
</evidence>
<evidence type="ECO:0000256" key="2">
    <source>
        <dbReference type="ARBA" id="ARBA00008170"/>
    </source>
</evidence>
<feature type="transmembrane region" description="Helical" evidence="17">
    <location>
        <begin position="671"/>
        <end position="691"/>
    </location>
</feature>
<dbReference type="SUPFAM" id="SSF47473">
    <property type="entry name" value="EF-hand"/>
    <property type="match status" value="1"/>
</dbReference>
<dbReference type="GO" id="GO:0005886">
    <property type="term" value="C:plasma membrane"/>
    <property type="evidence" value="ECO:0007669"/>
    <property type="project" value="UniProtKB-SubCell"/>
</dbReference>
<evidence type="ECO:0000256" key="15">
    <source>
        <dbReference type="ARBA" id="ARBA00023136"/>
    </source>
</evidence>
<evidence type="ECO:0000256" key="9">
    <source>
        <dbReference type="ARBA" id="ARBA00022737"/>
    </source>
</evidence>
<dbReference type="SMART" id="SM00054">
    <property type="entry name" value="EFh"/>
    <property type="match status" value="2"/>
</dbReference>
<comment type="caution">
    <text evidence="19">The sequence shown here is derived from an EMBL/GenBank/DDBJ whole genome shotgun (WGS) entry which is preliminary data.</text>
</comment>
<dbReference type="PROSITE" id="PS00018">
    <property type="entry name" value="EF_HAND_1"/>
    <property type="match status" value="1"/>
</dbReference>
<accession>A0A8T0GDG2</accession>
<dbReference type="PROSITE" id="PS50222">
    <property type="entry name" value="EF_HAND_2"/>
    <property type="match status" value="2"/>
</dbReference>
<feature type="transmembrane region" description="Helical" evidence="17">
    <location>
        <begin position="203"/>
        <end position="221"/>
    </location>
</feature>
<keyword evidence="11 17" id="KW-1133">Transmembrane helix</keyword>
<dbReference type="Gene3D" id="1.20.1420.30">
    <property type="entry name" value="NCX, central ion-binding region"/>
    <property type="match status" value="1"/>
</dbReference>
<feature type="transmembrane region" description="Helical" evidence="17">
    <location>
        <begin position="602"/>
        <end position="622"/>
    </location>
</feature>
<dbReference type="InterPro" id="IPR004713">
    <property type="entry name" value="CaH_exchang"/>
</dbReference>
<dbReference type="GO" id="GO:0006814">
    <property type="term" value="P:sodium ion transport"/>
    <property type="evidence" value="ECO:0007669"/>
    <property type="project" value="UniProtKB-KW"/>
</dbReference>
<evidence type="ECO:0000256" key="4">
    <source>
        <dbReference type="ARBA" id="ARBA00022449"/>
    </source>
</evidence>
<evidence type="ECO:0000256" key="6">
    <source>
        <dbReference type="ARBA" id="ARBA00022568"/>
    </source>
</evidence>
<evidence type="ECO:0000256" key="11">
    <source>
        <dbReference type="ARBA" id="ARBA00022989"/>
    </source>
</evidence>
<evidence type="ECO:0000256" key="8">
    <source>
        <dbReference type="ARBA" id="ARBA00022723"/>
    </source>
</evidence>
<dbReference type="GO" id="GO:0006874">
    <property type="term" value="P:intracellular calcium ion homeostasis"/>
    <property type="evidence" value="ECO:0007669"/>
    <property type="project" value="TreeGrafter"/>
</dbReference>
<dbReference type="InterPro" id="IPR018247">
    <property type="entry name" value="EF_Hand_1_Ca_BS"/>
</dbReference>
<evidence type="ECO:0000256" key="13">
    <source>
        <dbReference type="ARBA" id="ARBA00023053"/>
    </source>
</evidence>
<keyword evidence="12" id="KW-0346">Stress response</keyword>
<evidence type="ECO:0000313" key="20">
    <source>
        <dbReference type="Proteomes" id="UP000822688"/>
    </source>
</evidence>
<feature type="transmembrane region" description="Helical" evidence="17">
    <location>
        <begin position="361"/>
        <end position="381"/>
    </location>
</feature>
<dbReference type="AlphaFoldDB" id="A0A8T0GDG2"/>
<feature type="transmembrane region" description="Helical" evidence="17">
    <location>
        <begin position="643"/>
        <end position="665"/>
    </location>
</feature>
<feature type="transmembrane region" description="Helical" evidence="17">
    <location>
        <begin position="698"/>
        <end position="717"/>
    </location>
</feature>
<evidence type="ECO:0000256" key="12">
    <source>
        <dbReference type="ARBA" id="ARBA00023016"/>
    </source>
</evidence>
<keyword evidence="16" id="KW-0739">Sodium transport</keyword>
<dbReference type="PANTHER" id="PTHR31503">
    <property type="entry name" value="VACUOLAR CALCIUM ION TRANSPORTER"/>
    <property type="match status" value="1"/>
</dbReference>
<dbReference type="InterPro" id="IPR011992">
    <property type="entry name" value="EF-hand-dom_pair"/>
</dbReference>
<sequence>MVAFGTMGTWVSNPTMPIIHQYLQHPLRFAPCLSLNQLGAWKSRSKGVQRGLVASSFRRLRRCKASPARASFRNQGGCSLDQSEGKLSLRTQMHQVLQNFKNNGQGAVSSWPRSMAIALLSYTMSLQLGVMEVQAHPQAENIESYMWDLNPHSTAHFDKKIDTYAGSPTLDNGNKIFQLAESGGICEETYGFLPCSTSVGGNLFLMLGYGYLLFLAAKFISDGSELLLEVMNPGLLGGLLLPILGAFPDSILILVSGVGGTPQQAQEEVMVGVGVLAGSSVMLLTIAWAGSLIAGRCDLTGPSGTATDLTLTRPFDPIGTGVTTDEQTRVGAWIMMVSTLPFLFAQLPLLPGHLEDGPTAALGGCIVASVGLLAYSAYQVASPWLQQKKIEEARLQFFRSRALQRVASFPMRSTSRTNRLFQDDKQGHLTDTVKNLFHTFDHNKDGKIQQEELRGLIVGIGLEEAGFVPAEEQVETWLKEFDLDVDGTISEHEFVTGIKKWTNRVAQDKAFYQAQQASAANLGDSAFWAQKSNEAKAVLELLESEAGVTGESEEDTEEAVELDPPQIYRKAALYMLAGAALAAAFADPMVDSIGNFSAASHIPPFFVAFVVTPFASNASELVSSIIFAKRRRKRNISLTFSQVYGAITMNNTLCMAIFLALVYIRGLTWDFSSEATVIVACTFAVGAMAGTRSTFPTWLALPVLALYPMAIAGVAILDNVLGWH</sequence>
<keyword evidence="6" id="KW-0109">Calcium transport</keyword>
<evidence type="ECO:0000256" key="14">
    <source>
        <dbReference type="ARBA" id="ARBA00023065"/>
    </source>
</evidence>
<name>A0A8T0GDG2_CERPU</name>
<evidence type="ECO:0000259" key="18">
    <source>
        <dbReference type="PROSITE" id="PS50222"/>
    </source>
</evidence>
<protein>
    <recommendedName>
        <fullName evidence="18">EF-hand domain-containing protein</fullName>
    </recommendedName>
</protein>
<evidence type="ECO:0000313" key="19">
    <source>
        <dbReference type="EMBL" id="KAG0556557.1"/>
    </source>
</evidence>
<reference evidence="19 20" key="1">
    <citation type="submission" date="2020-06" db="EMBL/GenBank/DDBJ databases">
        <title>WGS assembly of Ceratodon purpureus strain R40.</title>
        <authorList>
            <person name="Carey S.B."/>
            <person name="Jenkins J."/>
            <person name="Shu S."/>
            <person name="Lovell J.T."/>
            <person name="Sreedasyam A."/>
            <person name="Maumus F."/>
            <person name="Tiley G.P."/>
            <person name="Fernandez-Pozo N."/>
            <person name="Barry K."/>
            <person name="Chen C."/>
            <person name="Wang M."/>
            <person name="Lipzen A."/>
            <person name="Daum C."/>
            <person name="Saski C.A."/>
            <person name="Payton A.C."/>
            <person name="Mcbreen J.C."/>
            <person name="Conrad R.E."/>
            <person name="Kollar L.M."/>
            <person name="Olsson S."/>
            <person name="Huttunen S."/>
            <person name="Landis J.B."/>
            <person name="Wickett N.J."/>
            <person name="Johnson M.G."/>
            <person name="Rensing S.A."/>
            <person name="Grimwood J."/>
            <person name="Schmutz J."/>
            <person name="Mcdaniel S.F."/>
        </authorList>
    </citation>
    <scope>NUCLEOTIDE SEQUENCE [LARGE SCALE GENOMIC DNA]</scope>
    <source>
        <strain evidence="19 20">R40</strain>
    </source>
</reference>
<evidence type="ECO:0000256" key="17">
    <source>
        <dbReference type="SAM" id="Phobius"/>
    </source>
</evidence>
<dbReference type="EMBL" id="CM026432">
    <property type="protein sequence ID" value="KAG0556557.1"/>
    <property type="molecule type" value="Genomic_DNA"/>
</dbReference>
<dbReference type="GO" id="GO:0005509">
    <property type="term" value="F:calcium ion binding"/>
    <property type="evidence" value="ECO:0007669"/>
    <property type="project" value="InterPro"/>
</dbReference>
<keyword evidence="20" id="KW-1185">Reference proteome</keyword>
<comment type="similarity">
    <text evidence="2">Belongs to the Ca(2+):cation antiporter (CaCA) (TC 2.A.19) family.</text>
</comment>
<dbReference type="InterPro" id="IPR004837">
    <property type="entry name" value="NaCa_Exmemb"/>
</dbReference>
<feature type="transmembrane region" description="Helical" evidence="17">
    <location>
        <begin position="330"/>
        <end position="349"/>
    </location>
</feature>
<dbReference type="InterPro" id="IPR044880">
    <property type="entry name" value="NCX_ion-bd_dom_sf"/>
</dbReference>
<feature type="transmembrane region" description="Helical" evidence="17">
    <location>
        <begin position="233"/>
        <end position="257"/>
    </location>
</feature>
<evidence type="ECO:0000256" key="5">
    <source>
        <dbReference type="ARBA" id="ARBA00022475"/>
    </source>
</evidence>
<dbReference type="FunFam" id="1.20.1420.30:FF:000019">
    <property type="entry name" value="Sodium/calcium exchanger NCL2"/>
    <property type="match status" value="1"/>
</dbReference>
<dbReference type="PANTHER" id="PTHR31503:SF36">
    <property type="entry name" value="SODIUM_CALCIUM EXCHANGER MEMBRANE REGION DOMAIN-CONTAINING PROTEIN"/>
    <property type="match status" value="1"/>
</dbReference>
<organism evidence="19 20">
    <name type="scientific">Ceratodon purpureus</name>
    <name type="common">Fire moss</name>
    <name type="synonym">Dicranum purpureum</name>
    <dbReference type="NCBI Taxonomy" id="3225"/>
    <lineage>
        <taxon>Eukaryota</taxon>
        <taxon>Viridiplantae</taxon>
        <taxon>Streptophyta</taxon>
        <taxon>Embryophyta</taxon>
        <taxon>Bryophyta</taxon>
        <taxon>Bryophytina</taxon>
        <taxon>Bryopsida</taxon>
        <taxon>Dicranidae</taxon>
        <taxon>Pseudoditrichales</taxon>
        <taxon>Ditrichaceae</taxon>
        <taxon>Ceratodon</taxon>
    </lineage>
</organism>
<dbReference type="InterPro" id="IPR002048">
    <property type="entry name" value="EF_hand_dom"/>
</dbReference>
<dbReference type="Gene3D" id="1.10.238.10">
    <property type="entry name" value="EF-hand"/>
    <property type="match status" value="1"/>
</dbReference>